<evidence type="ECO:0000256" key="11">
    <source>
        <dbReference type="ARBA" id="ARBA00022881"/>
    </source>
</evidence>
<keyword evidence="18" id="KW-1185">Reference proteome</keyword>
<keyword evidence="13" id="KW-0234">DNA repair</keyword>
<dbReference type="PROSITE" id="PS50893">
    <property type="entry name" value="ABC_TRANSPORTER_2"/>
    <property type="match status" value="3"/>
</dbReference>
<feature type="domain" description="ABC transporter" evidence="15">
    <location>
        <begin position="661"/>
        <end position="991"/>
    </location>
</feature>
<keyword evidence="12" id="KW-0238">DNA-binding</keyword>
<dbReference type="PANTHER" id="PTHR43152:SF3">
    <property type="entry name" value="UVRABC SYSTEM PROTEIN A"/>
    <property type="match status" value="1"/>
</dbReference>
<evidence type="ECO:0000313" key="16">
    <source>
        <dbReference type="EMBL" id="CAI3972251.1"/>
    </source>
</evidence>
<keyword evidence="8" id="KW-0863">Zinc-finger</keyword>
<organism evidence="16">
    <name type="scientific">Cladocopium goreaui</name>
    <dbReference type="NCBI Taxonomy" id="2562237"/>
    <lineage>
        <taxon>Eukaryota</taxon>
        <taxon>Sar</taxon>
        <taxon>Alveolata</taxon>
        <taxon>Dinophyceae</taxon>
        <taxon>Suessiales</taxon>
        <taxon>Symbiodiniaceae</taxon>
        <taxon>Cladocopium</taxon>
    </lineage>
</organism>
<dbReference type="CDD" id="cd03271">
    <property type="entry name" value="ABC_UvrA_II"/>
    <property type="match status" value="2"/>
</dbReference>
<keyword evidence="2" id="KW-0963">Cytoplasm</keyword>
<feature type="compositionally biased region" description="Basic residues" evidence="14">
    <location>
        <begin position="263"/>
        <end position="273"/>
    </location>
</feature>
<evidence type="ECO:0000256" key="13">
    <source>
        <dbReference type="ARBA" id="ARBA00023204"/>
    </source>
</evidence>
<evidence type="ECO:0000256" key="2">
    <source>
        <dbReference type="ARBA" id="ARBA00022490"/>
    </source>
</evidence>
<dbReference type="InterPro" id="IPR003439">
    <property type="entry name" value="ABC_transporter-like_ATP-bd"/>
</dbReference>
<feature type="compositionally biased region" description="Basic residues" evidence="14">
    <location>
        <begin position="1649"/>
        <end position="1665"/>
    </location>
</feature>
<evidence type="ECO:0000256" key="14">
    <source>
        <dbReference type="SAM" id="MobiDB-lite"/>
    </source>
</evidence>
<dbReference type="InterPro" id="IPR004602">
    <property type="entry name" value="UvrA"/>
</dbReference>
<evidence type="ECO:0000256" key="3">
    <source>
        <dbReference type="ARBA" id="ARBA00022723"/>
    </source>
</evidence>
<dbReference type="GO" id="GO:0016887">
    <property type="term" value="F:ATP hydrolysis activity"/>
    <property type="evidence" value="ECO:0007669"/>
    <property type="project" value="InterPro"/>
</dbReference>
<comment type="subcellular location">
    <subcellularLocation>
        <location evidence="1">Cytoplasm</location>
    </subcellularLocation>
</comment>
<evidence type="ECO:0000256" key="5">
    <source>
        <dbReference type="ARBA" id="ARBA00022741"/>
    </source>
</evidence>
<dbReference type="InterPro" id="IPR041552">
    <property type="entry name" value="UvrA_DNA-bd"/>
</dbReference>
<accession>A0A9P1BIP0</accession>
<dbReference type="InterPro" id="IPR041102">
    <property type="entry name" value="UvrA_inter"/>
</dbReference>
<dbReference type="Pfam" id="PF17755">
    <property type="entry name" value="UvrA_DNA-bind"/>
    <property type="match status" value="2"/>
</dbReference>
<gene>
    <name evidence="16" type="ORF">C1SCF055_LOCUS841</name>
</gene>
<dbReference type="GO" id="GO:0006289">
    <property type="term" value="P:nucleotide-excision repair"/>
    <property type="evidence" value="ECO:0007669"/>
    <property type="project" value="InterPro"/>
</dbReference>
<proteinExistence type="predicted"/>
<dbReference type="Gene3D" id="3.30.1490.20">
    <property type="entry name" value="ATP-grasp fold, A domain"/>
    <property type="match status" value="1"/>
</dbReference>
<dbReference type="InterPro" id="IPR013815">
    <property type="entry name" value="ATP_grasp_subdomain_1"/>
</dbReference>
<feature type="domain" description="ABC transporter" evidence="15">
    <location>
        <begin position="1357"/>
        <end position="1619"/>
    </location>
</feature>
<evidence type="ECO:0000256" key="7">
    <source>
        <dbReference type="ARBA" id="ARBA00022769"/>
    </source>
</evidence>
<dbReference type="Pfam" id="PF17760">
    <property type="entry name" value="UvrA_inter"/>
    <property type="match status" value="2"/>
</dbReference>
<sequence length="2728" mass="303778">MPASEIVIQGAREHNLRDISLRLPRNQLICLTGVSGSGKSSLAFDTLYAEGQRRYIESLSTFARQFVGQLPKPEVDLIEGLSPSISISQKSSGNNPRSTVGTITEIYDYLRVLYARTGQGHCPSCGKPITAQSREQILQQIMALPEGTRILVLAPVVHRQKGAFRDLFDDLLKQGFVRARVDGQVVQLSDEQQLDRQMRHDIEVVVDRLVSGTAVRPRLAEAVDLALKIGKGSLIVAQDTKQAQAETPEKPAEEEATAEGKPAPRRRRRTGGRRRSDNNDLHLSSHYACTDCSLSFTPPSPQLFSFNSPQGMCVECDGLGEVYSFDSELLIPDDSLSFKQGCFELIGRWRDLGRWRRHIYAGVAETLEHRFELEPDSILTTPWNELSPEIQEYLLWGTDEMHITFTWRQGSRGHKYGGHYEGIIPELLSRYGTTKSGMQRRQLEKYMSVHDCESCQGKRLNEQAAAVTLTTRHEHFAEATQRTLPEVCALSVDEAAMFFSDLDLDPVRQHIAEEVLKEIRGRLGFLLNVGLDYLTLDRTAPTLSGGESQRIRLAGQIGSGLVGVLYILDEPSIGLHPRDNDRLIASLARLRDMGNTVVVVEHDEDTMLAADHIIDFGPGPGVRGGEVVVAGSFKDVVKKPRSVTGQYLAGKRKIAVPEQRRELDDRWLTVVGAKHNNLTGVDVAIPVGKFVCVTGVSGSGKSSLVSDILVEALRRDLNNGEGDPGEHERIDGLDHLDKLIAIDQSPIGRTPRSNPATYIKVFDDIRKLYAQLADSKTRGYQVGRFSFNVAGGRCEACEGNGSKKLEMDFLADVWVTCPVCEGHRFNRETLQVKFKGKSIADVLEMDIQQALEHFENIPAVHRKLQTLHDVGLDYLKLGQPSPTLSGGEAQRIKLARELVKKSTGQTLYLLDEPTTGLHFADIELLLRVLHSFVEAGNTVLVVEHNLDVVKTADWIIDLGPEGGEHGGKIIATGTPEQVAECEDSYTGRALKGILERDTATPAKRRQLQNKAQAAMTKVTSSNNGNGEIKSIVVQGAQQHNLKGIDVEIPRDKMTVCCGLSGSGKSSLAMDTVYAEGQRRYVESLSAYARQFVGQMQKPRLDHISGLSPAVAIEQKNLGNTPRSTVGTVTEIYDYFRILFARLGTPHCPTCNIAIGTQTADEIVDKLMSDPEGTKLYLLAPLEIQVGERYENLWDDLRGRGFQRIRIDGKTYPIDEPPTIDRRRRHTVEVVVDRIAIRSKSRSRIADSVESALALGRGVIRVAYASDELPEERWRTRTHSQHFACDRCGRSFDPLTPHSFSFNSYLGWCESCEGLGTQTGANPAALLHDPKLSLAEGAVALWPDVKDPVSKAMLEALAAHADLSIDEPFDELDARQRRIILYGCGEDWIEVGGKTVKGKATRPAFRFQYKGLYPALDEAARLSAALRAKLDHLVDEVECSACGGSRLREDASAVRFMDHTLDHLCRLSLGQLSALTKSWKLRGSGRKVAGELLREIRNRLEFLVDVGLDYLTLSRPAATLSGGEAQRIRLASQVGSGLTGVLYVLDEPTIGLHPRDNDRLLNALAKLRDLGNTLLLVEHDREVINAADRLLDFGPGAGRHGGQIVASGTPAQVSRRKTSVTGPYLSEKSSIPVPSNRRMAPLEEPSNGKPTKRRKAKSSTTRKTKAKPVDLSDLVEKPLNEPPGGGWLEVIGARHNNLHNVDVRIPLGTFTVVTGVSGSGKSSLVDDVLAASLSRTLHRARTVPGAHDELRGVELINKVIQVDQQPLGNTPSSNPATYTGLFDLIRTLFSQMPESKLRGYTARRFSFNVPGGRCESCEGYGQQCIEMHFLPDVWVECETCKGERYNPETLAVRYHGYSIADVLNLSCGEAAKLFENIPKIRRILEMLCDVGLDYLTLGQPAPTLSGGEAQRVKLAAELSRPDTGRTLYLLDEPTTGLHFDDLVKLLDVMNRLVDLGNTVVVIEHNLDVIKTADYLIDMGPEAGEGGGHLVAQGTPEQIVAHAQRYRAATSSNGNGRSDGGPLRCYTGELLEKVFATATYCEREKYDFAAVEEKRESDLELTDVGRDAKMPWQSDGRKWHTEDRVGRDGEACRWDGRILSAVIDRIQKLGDFGDTNYDHRTTVEIAAEKKSDGWFFHALTGHPWLLTLKFRVAKRTFERGKLIEQLDLKPLNEMHDLPVYGNQPRIKCRQLRGPWQEVQLQVHGYDEIDRPEFWQFIEKAVDGFQKFAKRKQQAPEDVMPWKVLGRKWHFARKGFTPGKTIRWETEALEELCEMLTEAAPGGQFLWNSQQVVHYIVKGQREPWATMQTKRWSSLELQLNGPKGHFALGRIAELARGREFVADNPDKDVIKFSFLTCEDLHRGDLAEFFREHVATISEGCQLEPKYRLLSFGTLEGVKEFADVRMAWNENGVVFNVRVTGKRRQPWCRDSRPSDSDGLHVWIDTRDTQTIHRASRFCHRFIFLPAGTGPKYMEPFADFEPINRARENPKPIPAGMMQVRSERRVDGYVLEGCVPREAITGFDPTEHPRLGFTYLVHDSELGPQTLSCPTSLPMAEDPSLWASLELVRSMFYLLFQQPRLAAVGVDQGGDEDEIPHGEGEQVGVSLISGIGEEGEIVRGDLEAMESVIVVVLGDESLHLFGGEDDFDILRWLWFRLRGGFELLGCQATFQLGKFLLFLSEVRALFVGPVSSHVELAPLKVLFYLRPHEPIRNSDHPEQYAYRWDEEMHKLKR</sequence>
<dbReference type="CDD" id="cd00241">
    <property type="entry name" value="DOMON_like"/>
    <property type="match status" value="1"/>
</dbReference>
<dbReference type="InterPro" id="IPR003593">
    <property type="entry name" value="AAA+_ATPase"/>
</dbReference>
<dbReference type="GO" id="GO:0008270">
    <property type="term" value="F:zinc ion binding"/>
    <property type="evidence" value="ECO:0007669"/>
    <property type="project" value="UniProtKB-KW"/>
</dbReference>
<protein>
    <submittedName>
        <fullName evidence="17">UvrABC system protein A (UvrA protein) (Excinuclease ABC subunit A)</fullName>
    </submittedName>
</protein>
<evidence type="ECO:0000259" key="15">
    <source>
        <dbReference type="PROSITE" id="PS50893"/>
    </source>
</evidence>
<dbReference type="Gene3D" id="3.40.50.300">
    <property type="entry name" value="P-loop containing nucleotide triphosphate hydrolases"/>
    <property type="match status" value="5"/>
</dbReference>
<dbReference type="PROSITE" id="PS00211">
    <property type="entry name" value="ABC_TRANSPORTER_1"/>
    <property type="match status" value="4"/>
</dbReference>
<dbReference type="InterPro" id="IPR027417">
    <property type="entry name" value="P-loop_NTPase"/>
</dbReference>
<evidence type="ECO:0000256" key="8">
    <source>
        <dbReference type="ARBA" id="ARBA00022771"/>
    </source>
</evidence>
<reference evidence="16" key="1">
    <citation type="submission" date="2022-10" db="EMBL/GenBank/DDBJ databases">
        <authorList>
            <person name="Chen Y."/>
            <person name="Dougan E. K."/>
            <person name="Chan C."/>
            <person name="Rhodes N."/>
            <person name="Thang M."/>
        </authorList>
    </citation>
    <scope>NUCLEOTIDE SEQUENCE</scope>
</reference>
<dbReference type="EMBL" id="CAMXCT010000001">
    <property type="protein sequence ID" value="CAI3972251.1"/>
    <property type="molecule type" value="Genomic_DNA"/>
</dbReference>
<dbReference type="Gene3D" id="1.10.8.280">
    <property type="entry name" value="ABC transporter ATPase domain-like"/>
    <property type="match status" value="2"/>
</dbReference>
<dbReference type="Gene3D" id="1.20.1580.10">
    <property type="entry name" value="ABC transporter ATPase like domain"/>
    <property type="match status" value="4"/>
</dbReference>
<evidence type="ECO:0000256" key="12">
    <source>
        <dbReference type="ARBA" id="ARBA00023125"/>
    </source>
</evidence>
<feature type="domain" description="ABC transporter" evidence="15">
    <location>
        <begin position="1668"/>
        <end position="2010"/>
    </location>
</feature>
<name>A0A9P1BIP0_9DINO</name>
<dbReference type="EMBL" id="CAMXCT030000001">
    <property type="protein sequence ID" value="CAL4759563.1"/>
    <property type="molecule type" value="Genomic_DNA"/>
</dbReference>
<keyword evidence="6" id="KW-0227">DNA damage</keyword>
<dbReference type="InterPro" id="IPR017871">
    <property type="entry name" value="ABC_transporter-like_CS"/>
</dbReference>
<keyword evidence="4" id="KW-0677">Repeat</keyword>
<dbReference type="GO" id="GO:0005737">
    <property type="term" value="C:cytoplasm"/>
    <property type="evidence" value="ECO:0007669"/>
    <property type="project" value="UniProtKB-SubCell"/>
</dbReference>
<dbReference type="SUPFAM" id="SSF52540">
    <property type="entry name" value="P-loop containing nucleoside triphosphate hydrolases"/>
    <property type="match status" value="4"/>
</dbReference>
<keyword evidence="5" id="KW-0547">Nucleotide-binding</keyword>
<dbReference type="OrthoDB" id="8121756at2759"/>
<dbReference type="EMBL" id="CAMXCT020000001">
    <property type="protein sequence ID" value="CAL1125626.1"/>
    <property type="molecule type" value="Genomic_DNA"/>
</dbReference>
<keyword evidence="11" id="KW-0267">Excision nuclease</keyword>
<keyword evidence="3" id="KW-0479">Metal-binding</keyword>
<evidence type="ECO:0000256" key="4">
    <source>
        <dbReference type="ARBA" id="ARBA00022737"/>
    </source>
</evidence>
<dbReference type="Proteomes" id="UP001152797">
    <property type="component" value="Unassembled WGS sequence"/>
</dbReference>
<dbReference type="Gene3D" id="2.60.40.1190">
    <property type="match status" value="1"/>
</dbReference>
<keyword evidence="9" id="KW-0862">Zinc</keyword>
<evidence type="ECO:0000256" key="1">
    <source>
        <dbReference type="ARBA" id="ARBA00004496"/>
    </source>
</evidence>
<dbReference type="NCBIfam" id="NF001503">
    <property type="entry name" value="PRK00349.1"/>
    <property type="match status" value="1"/>
</dbReference>
<reference evidence="17 18" key="2">
    <citation type="submission" date="2024-05" db="EMBL/GenBank/DDBJ databases">
        <authorList>
            <person name="Chen Y."/>
            <person name="Shah S."/>
            <person name="Dougan E. K."/>
            <person name="Thang M."/>
            <person name="Chan C."/>
        </authorList>
    </citation>
    <scope>NUCLEOTIDE SEQUENCE [LARGE SCALE GENOMIC DNA]</scope>
</reference>
<keyword evidence="10" id="KW-0067">ATP-binding</keyword>
<feature type="region of interest" description="Disordered" evidence="14">
    <location>
        <begin position="1597"/>
        <end position="1677"/>
    </location>
</feature>
<feature type="region of interest" description="Disordered" evidence="14">
    <location>
        <begin position="240"/>
        <end position="280"/>
    </location>
</feature>
<dbReference type="GO" id="GO:0003677">
    <property type="term" value="F:DNA binding"/>
    <property type="evidence" value="ECO:0007669"/>
    <property type="project" value="UniProtKB-KW"/>
</dbReference>
<comment type="caution">
    <text evidence="16">The sequence shown here is derived from an EMBL/GenBank/DDBJ whole genome shotgun (WGS) entry which is preliminary data.</text>
</comment>
<dbReference type="NCBIfam" id="TIGR00630">
    <property type="entry name" value="uvra"/>
    <property type="match status" value="1"/>
</dbReference>
<keyword evidence="7" id="KW-0228">DNA excision</keyword>
<evidence type="ECO:0000313" key="18">
    <source>
        <dbReference type="Proteomes" id="UP001152797"/>
    </source>
</evidence>
<feature type="compositionally biased region" description="Basic and acidic residues" evidence="14">
    <location>
        <begin position="1666"/>
        <end position="1677"/>
    </location>
</feature>
<dbReference type="GO" id="GO:0004518">
    <property type="term" value="F:nuclease activity"/>
    <property type="evidence" value="ECO:0007669"/>
    <property type="project" value="UniProtKB-KW"/>
</dbReference>
<evidence type="ECO:0000313" key="17">
    <source>
        <dbReference type="EMBL" id="CAL4759563.1"/>
    </source>
</evidence>
<evidence type="ECO:0000256" key="6">
    <source>
        <dbReference type="ARBA" id="ARBA00022763"/>
    </source>
</evidence>
<evidence type="ECO:0000256" key="9">
    <source>
        <dbReference type="ARBA" id="ARBA00022833"/>
    </source>
</evidence>
<evidence type="ECO:0000256" key="10">
    <source>
        <dbReference type="ARBA" id="ARBA00022840"/>
    </source>
</evidence>
<dbReference type="GO" id="GO:0009380">
    <property type="term" value="C:excinuclease repair complex"/>
    <property type="evidence" value="ECO:0007669"/>
    <property type="project" value="InterPro"/>
</dbReference>
<dbReference type="Gene3D" id="3.30.190.20">
    <property type="match status" value="1"/>
</dbReference>
<dbReference type="GO" id="GO:0005524">
    <property type="term" value="F:ATP binding"/>
    <property type="evidence" value="ECO:0007669"/>
    <property type="project" value="UniProtKB-KW"/>
</dbReference>
<dbReference type="PANTHER" id="PTHR43152">
    <property type="entry name" value="UVRABC SYSTEM PROTEIN A"/>
    <property type="match status" value="1"/>
</dbReference>
<dbReference type="SMART" id="SM00382">
    <property type="entry name" value="AAA"/>
    <property type="match status" value="3"/>
</dbReference>